<evidence type="ECO:0000313" key="2">
    <source>
        <dbReference type="Proteomes" id="UP000327143"/>
    </source>
</evidence>
<keyword evidence="2" id="KW-1185">Reference proteome</keyword>
<organism evidence="1 2">
    <name type="scientific">Streptomyces viridosporus T7A</name>
    <dbReference type="NCBI Taxonomy" id="665577"/>
    <lineage>
        <taxon>Bacteria</taxon>
        <taxon>Bacillati</taxon>
        <taxon>Actinomycetota</taxon>
        <taxon>Actinomycetes</taxon>
        <taxon>Kitasatosporales</taxon>
        <taxon>Streptomycetaceae</taxon>
        <taxon>Streptomyces</taxon>
    </lineage>
</organism>
<protein>
    <submittedName>
        <fullName evidence="1">Uncharacterized protein</fullName>
    </submittedName>
</protein>
<evidence type="ECO:0000313" key="1">
    <source>
        <dbReference type="EMBL" id="QEU84587.1"/>
    </source>
</evidence>
<gene>
    <name evidence="1" type="ORF">CP969_07645</name>
</gene>
<sequence>MSGPDRVSSPTDADGVDLDEVRSLLAAHTWLEELSQGGGDTELMKLCCVQLSHAGDPHDVLLVWRVKSASMDADCSIGLPLLCGSGLATTRAYPSSRCSPEAGAALRRLIRGEEAGDFEDFCVEGHSARYAAHCAT</sequence>
<dbReference type="Proteomes" id="UP000327143">
    <property type="component" value="Chromosome"/>
</dbReference>
<dbReference type="EMBL" id="CP023700">
    <property type="protein sequence ID" value="QEU84587.1"/>
    <property type="molecule type" value="Genomic_DNA"/>
</dbReference>
<accession>A0ABX6ABT1</accession>
<reference evidence="1 2" key="1">
    <citation type="submission" date="2017-09" db="EMBL/GenBank/DDBJ databases">
        <authorList>
            <person name="Lee N."/>
            <person name="Cho B.-K."/>
        </authorList>
    </citation>
    <scope>NUCLEOTIDE SEQUENCE [LARGE SCALE GENOMIC DNA]</scope>
    <source>
        <strain evidence="1 2">ATCC 39115</strain>
    </source>
</reference>
<name>A0ABX6ABT1_STRVD</name>
<proteinExistence type="predicted"/>